<dbReference type="Gene3D" id="3.40.1000.10">
    <property type="entry name" value="Mog1/PsbP, alpha/beta/alpha sandwich"/>
    <property type="match status" value="1"/>
</dbReference>
<evidence type="ECO:0000259" key="3">
    <source>
        <dbReference type="Pfam" id="PF09449"/>
    </source>
</evidence>
<accession>A0A428Z8V7</accession>
<keyword evidence="2" id="KW-0732">Signal</keyword>
<feature type="signal peptide" evidence="2">
    <location>
        <begin position="1"/>
        <end position="23"/>
    </location>
</feature>
<feature type="chain" id="PRO_5019342173" evidence="2">
    <location>
        <begin position="24"/>
        <end position="179"/>
    </location>
</feature>
<feature type="domain" description="DUF2020" evidence="3">
    <location>
        <begin position="49"/>
        <end position="179"/>
    </location>
</feature>
<evidence type="ECO:0000256" key="2">
    <source>
        <dbReference type="SAM" id="SignalP"/>
    </source>
</evidence>
<dbReference type="AlphaFoldDB" id="A0A428Z8V7"/>
<proteinExistence type="predicted"/>
<protein>
    <submittedName>
        <fullName evidence="4">DUF2020 domain-containing protein</fullName>
    </submittedName>
</protein>
<evidence type="ECO:0000313" key="4">
    <source>
        <dbReference type="EMBL" id="RSM84489.1"/>
    </source>
</evidence>
<dbReference type="OrthoDB" id="4774058at2"/>
<dbReference type="InterPro" id="IPR016123">
    <property type="entry name" value="Mog1/PsbP_a/b/a-sand"/>
</dbReference>
<organism evidence="4 5">
    <name type="scientific">Kibdelosporangium aridum</name>
    <dbReference type="NCBI Taxonomy" id="2030"/>
    <lineage>
        <taxon>Bacteria</taxon>
        <taxon>Bacillati</taxon>
        <taxon>Actinomycetota</taxon>
        <taxon>Actinomycetes</taxon>
        <taxon>Pseudonocardiales</taxon>
        <taxon>Pseudonocardiaceae</taxon>
        <taxon>Kibdelosporangium</taxon>
    </lineage>
</organism>
<evidence type="ECO:0000256" key="1">
    <source>
        <dbReference type="SAM" id="MobiDB-lite"/>
    </source>
</evidence>
<dbReference type="EMBL" id="QHKI01000016">
    <property type="protein sequence ID" value="RSM84489.1"/>
    <property type="molecule type" value="Genomic_DNA"/>
</dbReference>
<reference evidence="4 5" key="1">
    <citation type="submission" date="2018-05" db="EMBL/GenBank/DDBJ databases">
        <title>Evolution of GPA BGCs.</title>
        <authorList>
            <person name="Waglechner N."/>
            <person name="Wright G.D."/>
        </authorList>
    </citation>
    <scope>NUCLEOTIDE SEQUENCE [LARGE SCALE GENOMIC DNA]</scope>
    <source>
        <strain evidence="4 5">A82846</strain>
    </source>
</reference>
<dbReference type="RefSeq" id="WP_037259461.1">
    <property type="nucleotide sequence ID" value="NZ_QHKI01000016.1"/>
</dbReference>
<dbReference type="InterPro" id="IPR018567">
    <property type="entry name" value="DUF2020"/>
</dbReference>
<dbReference type="Pfam" id="PF09449">
    <property type="entry name" value="DUF2020"/>
    <property type="match status" value="1"/>
</dbReference>
<gene>
    <name evidence="4" type="ORF">DMH04_20355</name>
</gene>
<sequence length="179" mass="18446">MRRLTSALLLACCLAGCSTGPDAEPPAQNPQPTRTTPTTTQPEGPPPAPEPVADGPCPYLESAFVAEANGQRATKVRISADKPHPACFFYRADGNVQLTVRVYVGTAKNAKALVDEAAPIDSSNPATSPAGWKGGSSGGDKGSVYAVAKEGTAVIVTTNQAQSIKARRVTEKAITTLGL</sequence>
<name>A0A428Z8V7_KIBAR</name>
<evidence type="ECO:0000313" key="5">
    <source>
        <dbReference type="Proteomes" id="UP000287547"/>
    </source>
</evidence>
<dbReference type="Proteomes" id="UP000287547">
    <property type="component" value="Unassembled WGS sequence"/>
</dbReference>
<dbReference type="SUPFAM" id="SSF55724">
    <property type="entry name" value="Mog1p/PsbP-like"/>
    <property type="match status" value="1"/>
</dbReference>
<comment type="caution">
    <text evidence="4">The sequence shown here is derived from an EMBL/GenBank/DDBJ whole genome shotgun (WGS) entry which is preliminary data.</text>
</comment>
<feature type="compositionally biased region" description="Low complexity" evidence="1">
    <location>
        <begin position="30"/>
        <end position="42"/>
    </location>
</feature>
<feature type="region of interest" description="Disordered" evidence="1">
    <location>
        <begin position="22"/>
        <end position="56"/>
    </location>
</feature>